<evidence type="ECO:0000313" key="2">
    <source>
        <dbReference type="Proteomes" id="UP001473302"/>
    </source>
</evidence>
<gene>
    <name evidence="1" type="ORF">MFLAVUS_003702</name>
</gene>
<dbReference type="Proteomes" id="UP001473302">
    <property type="component" value="Unassembled WGS sequence"/>
</dbReference>
<sequence length="81" mass="9318">MDYTDEARKTAVKMSLQILTAFIIDDPPLVFGGSPIFTAIPKYTNVWPGKDSTNFINFWNENLTDKKNEAWFRCQIPSDNE</sequence>
<protein>
    <submittedName>
        <fullName evidence="1">Uncharacterized protein</fullName>
    </submittedName>
</protein>
<proteinExistence type="predicted"/>
<evidence type="ECO:0000313" key="1">
    <source>
        <dbReference type="EMBL" id="GAA5810282.1"/>
    </source>
</evidence>
<comment type="caution">
    <text evidence="1">The sequence shown here is derived from an EMBL/GenBank/DDBJ whole genome shotgun (WGS) entry which is preliminary data.</text>
</comment>
<name>A0ABP9YTU0_9FUNG</name>
<reference evidence="1 2" key="1">
    <citation type="submission" date="2024-04" db="EMBL/GenBank/DDBJ databases">
        <title>genome sequences of Mucor flavus KT1a and Helicostylum pulchrum KT1b strains isolated from the surface of a dry-aged beef.</title>
        <authorList>
            <person name="Toyotome T."/>
            <person name="Hosono M."/>
            <person name="Torimaru M."/>
            <person name="Fukuda K."/>
            <person name="Mikami N."/>
        </authorList>
    </citation>
    <scope>NUCLEOTIDE SEQUENCE [LARGE SCALE GENOMIC DNA]</scope>
    <source>
        <strain evidence="1 2">KT1a</strain>
    </source>
</reference>
<dbReference type="EMBL" id="BAABUK010000007">
    <property type="protein sequence ID" value="GAA5810282.1"/>
    <property type="molecule type" value="Genomic_DNA"/>
</dbReference>
<accession>A0ABP9YTU0</accession>
<organism evidence="1 2">
    <name type="scientific">Mucor flavus</name>
    <dbReference type="NCBI Taxonomy" id="439312"/>
    <lineage>
        <taxon>Eukaryota</taxon>
        <taxon>Fungi</taxon>
        <taxon>Fungi incertae sedis</taxon>
        <taxon>Mucoromycota</taxon>
        <taxon>Mucoromycotina</taxon>
        <taxon>Mucoromycetes</taxon>
        <taxon>Mucorales</taxon>
        <taxon>Mucorineae</taxon>
        <taxon>Mucoraceae</taxon>
        <taxon>Mucor</taxon>
    </lineage>
</organism>
<keyword evidence="2" id="KW-1185">Reference proteome</keyword>